<feature type="signal peptide" evidence="1">
    <location>
        <begin position="1"/>
        <end position="17"/>
    </location>
</feature>
<name>A0A1D7QKP6_9SPHI</name>
<accession>A0A1D7QKP6</accession>
<evidence type="ECO:0000313" key="2">
    <source>
        <dbReference type="EMBL" id="AOM79220.1"/>
    </source>
</evidence>
<dbReference type="Proteomes" id="UP000094313">
    <property type="component" value="Chromosome"/>
</dbReference>
<keyword evidence="1" id="KW-0732">Signal</keyword>
<organism evidence="2 3">
    <name type="scientific">Pedobacter steynii</name>
    <dbReference type="NCBI Taxonomy" id="430522"/>
    <lineage>
        <taxon>Bacteria</taxon>
        <taxon>Pseudomonadati</taxon>
        <taxon>Bacteroidota</taxon>
        <taxon>Sphingobacteriia</taxon>
        <taxon>Sphingobacteriales</taxon>
        <taxon>Sphingobacteriaceae</taxon>
        <taxon>Pedobacter</taxon>
    </lineage>
</organism>
<protein>
    <recommendedName>
        <fullName evidence="4">TolB-like 6-blade propeller-like</fullName>
    </recommendedName>
</protein>
<evidence type="ECO:0000313" key="3">
    <source>
        <dbReference type="Proteomes" id="UP000094313"/>
    </source>
</evidence>
<proteinExistence type="predicted"/>
<keyword evidence="3" id="KW-1185">Reference proteome</keyword>
<evidence type="ECO:0000256" key="1">
    <source>
        <dbReference type="SAM" id="SignalP"/>
    </source>
</evidence>
<feature type="chain" id="PRO_5009098864" description="TolB-like 6-blade propeller-like" evidence="1">
    <location>
        <begin position="18"/>
        <end position="396"/>
    </location>
</feature>
<evidence type="ECO:0008006" key="4">
    <source>
        <dbReference type="Google" id="ProtNLM"/>
    </source>
</evidence>
<dbReference type="KEGG" id="psty:BFS30_19835"/>
<dbReference type="AlphaFoldDB" id="A0A1D7QKP6"/>
<sequence>MKITHIALLLISSCLIACQTKEAGNQVDSGEQYQYGLLINAEKGSRTQDRLLWLNSLDSGELIHTDQGIDISNTLGAGVILRDSFLISLDKKTEMLSKYTYRKGLQPAGKLQLKDFNFIENTMDLGQGELYISGRGKTNRDKYLIIDPTQMILKKSDSWPLPVAKDQSRHETFSSYHNGRLYLGYSSFGVDFNHCSDTSYLAILNYPGMDELKITKDTRSAFPGTSINGLFNSFMDEKGDQYILTSPVFYHGNHPTATTAFYKIGNTANAFDKDYFFNLSELLNGLHLLGITAAGNGKVILVSAPVPSTGKSDYYVADVYRKTLTLLLKDQHQPNFIWGTSGFFDGKNAYFIVNEKEHQAQVYRYNSKSNQLNKGLTIRGTVSPGSSYLLFCPKFK</sequence>
<dbReference type="EMBL" id="CP017141">
    <property type="protein sequence ID" value="AOM79220.1"/>
    <property type="molecule type" value="Genomic_DNA"/>
</dbReference>
<dbReference type="RefSeq" id="WP_069380883.1">
    <property type="nucleotide sequence ID" value="NZ_CP017141.1"/>
</dbReference>
<reference evidence="2 3" key="1">
    <citation type="submission" date="2016-08" db="EMBL/GenBank/DDBJ databases">
        <authorList>
            <person name="Seilhamer J.J."/>
        </authorList>
    </citation>
    <scope>NUCLEOTIDE SEQUENCE [LARGE SCALE GENOMIC DNA]</scope>
    <source>
        <strain evidence="2 3">DX4</strain>
    </source>
</reference>
<dbReference type="OrthoDB" id="738440at2"/>
<gene>
    <name evidence="2" type="ORF">BFS30_19835</name>
</gene>